<feature type="chain" id="PRO_5014889032" evidence="1">
    <location>
        <begin position="31"/>
        <end position="83"/>
    </location>
</feature>
<accession>A0A2M4DL75</accession>
<name>A0A2M4DL75_ANODA</name>
<sequence length="83" mass="8971">MRSRPHGNASSIQCSLTICIFLATPSICAGSNRIRCAMRNGGVEPSLLLGNELPATFGLPYTKCIWTAAWSFFNANRPCHITG</sequence>
<dbReference type="EMBL" id="GGFL01014097">
    <property type="protein sequence ID" value="MBW78275.1"/>
    <property type="molecule type" value="Transcribed_RNA"/>
</dbReference>
<reference evidence="2" key="1">
    <citation type="submission" date="2018-01" db="EMBL/GenBank/DDBJ databases">
        <title>An insight into the sialome of Amazonian anophelines.</title>
        <authorList>
            <person name="Ribeiro J.M."/>
            <person name="Scarpassa V."/>
            <person name="Calvo E."/>
        </authorList>
    </citation>
    <scope>NUCLEOTIDE SEQUENCE</scope>
</reference>
<proteinExistence type="predicted"/>
<evidence type="ECO:0000256" key="1">
    <source>
        <dbReference type="SAM" id="SignalP"/>
    </source>
</evidence>
<dbReference type="AlphaFoldDB" id="A0A2M4DL75"/>
<protein>
    <submittedName>
        <fullName evidence="2">Putative secreted protein</fullName>
    </submittedName>
</protein>
<feature type="signal peptide" evidence="1">
    <location>
        <begin position="1"/>
        <end position="30"/>
    </location>
</feature>
<organism evidence="2">
    <name type="scientific">Anopheles darlingi</name>
    <name type="common">Mosquito</name>
    <dbReference type="NCBI Taxonomy" id="43151"/>
    <lineage>
        <taxon>Eukaryota</taxon>
        <taxon>Metazoa</taxon>
        <taxon>Ecdysozoa</taxon>
        <taxon>Arthropoda</taxon>
        <taxon>Hexapoda</taxon>
        <taxon>Insecta</taxon>
        <taxon>Pterygota</taxon>
        <taxon>Neoptera</taxon>
        <taxon>Endopterygota</taxon>
        <taxon>Diptera</taxon>
        <taxon>Nematocera</taxon>
        <taxon>Culicoidea</taxon>
        <taxon>Culicidae</taxon>
        <taxon>Anophelinae</taxon>
        <taxon>Anopheles</taxon>
    </lineage>
</organism>
<keyword evidence="1" id="KW-0732">Signal</keyword>
<evidence type="ECO:0000313" key="2">
    <source>
        <dbReference type="EMBL" id="MBW78275.1"/>
    </source>
</evidence>